<reference evidence="1" key="1">
    <citation type="submission" date="2009-05" db="EMBL/GenBank/DDBJ databases">
        <authorList>
            <person name="Harkins D.M."/>
            <person name="DeShazer D."/>
            <person name="Woods D.E."/>
            <person name="Brinkac L.M."/>
            <person name="Brown K.A."/>
            <person name="Hung G.C."/>
            <person name="Tuanyok A."/>
            <person name="Zhang B."/>
            <person name="Nierman W.C."/>
        </authorList>
    </citation>
    <scope>NUCLEOTIDE SEQUENCE [LARGE SCALE GENOMIC DNA]</scope>
    <source>
        <strain evidence="1">1710a</strain>
    </source>
</reference>
<name>A0A0E1W8J1_BURPE</name>
<organism evidence="1">
    <name type="scientific">Burkholderia pseudomallei 1710a</name>
    <dbReference type="NCBI Taxonomy" id="320371"/>
    <lineage>
        <taxon>Bacteria</taxon>
        <taxon>Pseudomonadati</taxon>
        <taxon>Pseudomonadota</taxon>
        <taxon>Betaproteobacteria</taxon>
        <taxon>Burkholderiales</taxon>
        <taxon>Burkholderiaceae</taxon>
        <taxon>Burkholderia</taxon>
        <taxon>pseudomallei group</taxon>
    </lineage>
</organism>
<dbReference type="AlphaFoldDB" id="A0A0E1W8J1"/>
<dbReference type="EMBL" id="CM000832">
    <property type="protein sequence ID" value="EET08641.1"/>
    <property type="molecule type" value="Genomic_DNA"/>
</dbReference>
<dbReference type="HOGENOM" id="CLU_3325638_0_0_4"/>
<protein>
    <submittedName>
        <fullName evidence="1">Uncharacterized protein</fullName>
    </submittedName>
</protein>
<proteinExistence type="predicted"/>
<accession>A0A0E1W8J1</accession>
<evidence type="ECO:0000313" key="1">
    <source>
        <dbReference type="EMBL" id="EET08641.1"/>
    </source>
</evidence>
<sequence>MPVAAITVFSTAMRRGGAARVANRFRFPSHFVRWLPIH</sequence>
<dbReference type="Proteomes" id="UP000001812">
    <property type="component" value="Chromosome I"/>
</dbReference>
<gene>
    <name evidence="1" type="ORF">BURPS1710A_1481</name>
</gene>